<sequence length="87" mass="9644">MKIDIPILITRVKTVILIQNTSGSHSASQFGQVVTFATIWTLVYIWLTLHPSCTSAFDCITKRIPTPEVNVQILSSPPNDPGYCEII</sequence>
<organism evidence="1 2">
    <name type="scientific">Octopus vulgaris</name>
    <name type="common">Common octopus</name>
    <dbReference type="NCBI Taxonomy" id="6645"/>
    <lineage>
        <taxon>Eukaryota</taxon>
        <taxon>Metazoa</taxon>
        <taxon>Spiralia</taxon>
        <taxon>Lophotrochozoa</taxon>
        <taxon>Mollusca</taxon>
        <taxon>Cephalopoda</taxon>
        <taxon>Coleoidea</taxon>
        <taxon>Octopodiformes</taxon>
        <taxon>Octopoda</taxon>
        <taxon>Incirrata</taxon>
        <taxon>Octopodidae</taxon>
        <taxon>Octopus</taxon>
    </lineage>
</organism>
<evidence type="ECO:0000313" key="1">
    <source>
        <dbReference type="EMBL" id="CAI9721749.1"/>
    </source>
</evidence>
<protein>
    <submittedName>
        <fullName evidence="1">Uncharacterized protein</fullName>
    </submittedName>
</protein>
<keyword evidence="2" id="KW-1185">Reference proteome</keyword>
<evidence type="ECO:0000313" key="2">
    <source>
        <dbReference type="Proteomes" id="UP001162480"/>
    </source>
</evidence>
<dbReference type="EMBL" id="OX597817">
    <property type="protein sequence ID" value="CAI9721749.1"/>
    <property type="molecule type" value="Genomic_DNA"/>
</dbReference>
<accession>A0AA36ATD2</accession>
<name>A0AA36ATD2_OCTVU</name>
<gene>
    <name evidence="1" type="ORF">OCTVUL_1B028131</name>
</gene>
<dbReference type="Proteomes" id="UP001162480">
    <property type="component" value="Chromosome 4"/>
</dbReference>
<reference evidence="1" key="1">
    <citation type="submission" date="2023-08" db="EMBL/GenBank/DDBJ databases">
        <authorList>
            <person name="Alioto T."/>
            <person name="Alioto T."/>
            <person name="Gomez Garrido J."/>
        </authorList>
    </citation>
    <scope>NUCLEOTIDE SEQUENCE</scope>
</reference>
<proteinExistence type="predicted"/>
<dbReference type="AlphaFoldDB" id="A0AA36ATD2"/>